<protein>
    <recommendedName>
        <fullName evidence="2">F-box domain-containing protein</fullName>
    </recommendedName>
</protein>
<proteinExistence type="predicted"/>
<dbReference type="PROSITE" id="PS50181">
    <property type="entry name" value="FBOX"/>
    <property type="match status" value="1"/>
</dbReference>
<sequence length="663" mass="76559">MVSTRSATRRGTGVPETINPPFVAIEKALTPPRKKPRKAHQESTQPTFNVTQTPQLNDKGKGKASIVGKLAILNSNSLPFDILIEILSRLTPGDLVSLSYANKEFRTLLFKPSNLFIWRESLAQVPDLPPCPKDLTPIQYSTLLFGRYCNQCGTLPMVPRVEFAIRIRLCVSCRKACLVRKLEPEIRGYGLQELLFQTDVSSLIPNSGGEYYLPQVDELCEEFERTKRKEWAAYCKTRKAYMAAVNEHARACRVWMDKFTAVHQQEVENIKERRYQMIVEYLTEDGWGDDIALCGDALRNQSFVKKPKELTYHSWARMRRQVTDFLEEKRQERQEKERKQILTRLYHTFLENLGPSMEIWPSPDQLAEFEAFSAIIEKSDTVDEGIFAEAMSTLPKAVESWRNHLRCDLAYMQPPGCLRDRGDTPPEGVLRLATSVYRTKREGTLFYPGLLLHRSLVEKTLLQTSLEPFQLGPSTRTSAKPRDYIDWDPTGTSVVDAILEICSLNRDTTTPEDLDNLDARFLCLLCRNKQYALTWRRAIQHAHDTDWHVSEWRRLNPTEESHIKAREKERTEARNKKDPLWLFKKDVWSCNHCRARAECYCLFTATGPDGVRAHLRNAHEIQAPEHGVDYLWDTINITKKDRDLCNHAAEEFKPEEVPQEQEE</sequence>
<evidence type="ECO:0000313" key="4">
    <source>
        <dbReference type="Proteomes" id="UP000027195"/>
    </source>
</evidence>
<feature type="compositionally biased region" description="Polar residues" evidence="1">
    <location>
        <begin position="42"/>
        <end position="56"/>
    </location>
</feature>
<dbReference type="SUPFAM" id="SSF81383">
    <property type="entry name" value="F-box domain"/>
    <property type="match status" value="1"/>
</dbReference>
<organism evidence="3 4">
    <name type="scientific">Botryobasidium botryosum (strain FD-172 SS1)</name>
    <dbReference type="NCBI Taxonomy" id="930990"/>
    <lineage>
        <taxon>Eukaryota</taxon>
        <taxon>Fungi</taxon>
        <taxon>Dikarya</taxon>
        <taxon>Basidiomycota</taxon>
        <taxon>Agaricomycotina</taxon>
        <taxon>Agaricomycetes</taxon>
        <taxon>Cantharellales</taxon>
        <taxon>Botryobasidiaceae</taxon>
        <taxon>Botryobasidium</taxon>
    </lineage>
</organism>
<keyword evidence="4" id="KW-1185">Reference proteome</keyword>
<gene>
    <name evidence="3" type="ORF">BOTBODRAFT_171834</name>
</gene>
<feature type="domain" description="F-box" evidence="2">
    <location>
        <begin position="72"/>
        <end position="121"/>
    </location>
</feature>
<dbReference type="InterPro" id="IPR036047">
    <property type="entry name" value="F-box-like_dom_sf"/>
</dbReference>
<reference evidence="4" key="1">
    <citation type="journal article" date="2014" name="Proc. Natl. Acad. Sci. U.S.A.">
        <title>Extensive sampling of basidiomycete genomes demonstrates inadequacy of the white-rot/brown-rot paradigm for wood decay fungi.</title>
        <authorList>
            <person name="Riley R."/>
            <person name="Salamov A.A."/>
            <person name="Brown D.W."/>
            <person name="Nagy L.G."/>
            <person name="Floudas D."/>
            <person name="Held B.W."/>
            <person name="Levasseur A."/>
            <person name="Lombard V."/>
            <person name="Morin E."/>
            <person name="Otillar R."/>
            <person name="Lindquist E.A."/>
            <person name="Sun H."/>
            <person name="LaButti K.M."/>
            <person name="Schmutz J."/>
            <person name="Jabbour D."/>
            <person name="Luo H."/>
            <person name="Baker S.E."/>
            <person name="Pisabarro A.G."/>
            <person name="Walton J.D."/>
            <person name="Blanchette R.A."/>
            <person name="Henrissat B."/>
            <person name="Martin F."/>
            <person name="Cullen D."/>
            <person name="Hibbett D.S."/>
            <person name="Grigoriev I.V."/>
        </authorList>
    </citation>
    <scope>NUCLEOTIDE SEQUENCE [LARGE SCALE GENOMIC DNA]</scope>
    <source>
        <strain evidence="4">FD-172 SS1</strain>
    </source>
</reference>
<dbReference type="EMBL" id="KL198022">
    <property type="protein sequence ID" value="KDQ18163.1"/>
    <property type="molecule type" value="Genomic_DNA"/>
</dbReference>
<name>A0A067MQZ7_BOTB1</name>
<dbReference type="OrthoDB" id="2322499at2759"/>
<dbReference type="InterPro" id="IPR001810">
    <property type="entry name" value="F-box_dom"/>
</dbReference>
<evidence type="ECO:0000256" key="1">
    <source>
        <dbReference type="SAM" id="MobiDB-lite"/>
    </source>
</evidence>
<evidence type="ECO:0000313" key="3">
    <source>
        <dbReference type="EMBL" id="KDQ18163.1"/>
    </source>
</evidence>
<dbReference type="AlphaFoldDB" id="A0A067MQZ7"/>
<dbReference type="SMART" id="SM00256">
    <property type="entry name" value="FBOX"/>
    <property type="match status" value="1"/>
</dbReference>
<accession>A0A067MQZ7</accession>
<evidence type="ECO:0000259" key="2">
    <source>
        <dbReference type="PROSITE" id="PS50181"/>
    </source>
</evidence>
<dbReference type="InParanoid" id="A0A067MQZ7"/>
<feature type="region of interest" description="Disordered" evidence="1">
    <location>
        <begin position="1"/>
        <end position="59"/>
    </location>
</feature>
<dbReference type="Pfam" id="PF00646">
    <property type="entry name" value="F-box"/>
    <property type="match status" value="1"/>
</dbReference>
<dbReference type="HOGENOM" id="CLU_010790_2_1_1"/>
<dbReference type="Proteomes" id="UP000027195">
    <property type="component" value="Unassembled WGS sequence"/>
</dbReference>
<dbReference type="STRING" id="930990.A0A067MQZ7"/>